<evidence type="ECO:0000256" key="11">
    <source>
        <dbReference type="SAM" id="Phobius"/>
    </source>
</evidence>
<keyword evidence="5" id="KW-0999">Mitochondrion inner membrane</keyword>
<dbReference type="GO" id="GO:0008320">
    <property type="term" value="F:protein transmembrane transporter activity"/>
    <property type="evidence" value="ECO:0007669"/>
    <property type="project" value="TreeGrafter"/>
</dbReference>
<keyword evidence="4 11" id="KW-0812">Transmembrane</keyword>
<evidence type="ECO:0000256" key="4">
    <source>
        <dbReference type="ARBA" id="ARBA00022692"/>
    </source>
</evidence>
<evidence type="ECO:0000313" key="12">
    <source>
        <dbReference type="EMBL" id="KIY44394.1"/>
    </source>
</evidence>
<dbReference type="Proteomes" id="UP000054144">
    <property type="component" value="Unassembled WGS sequence"/>
</dbReference>
<protein>
    <submittedName>
        <fullName evidence="12">Mitochondrial import inner membrane translocase, subunit Tim17/22</fullName>
    </submittedName>
</protein>
<dbReference type="AlphaFoldDB" id="A0A0D7A204"/>
<feature type="transmembrane region" description="Helical" evidence="11">
    <location>
        <begin position="19"/>
        <end position="36"/>
    </location>
</feature>
<reference evidence="12 13" key="1">
    <citation type="journal article" date="2015" name="Fungal Genet. Biol.">
        <title>Evolution of novel wood decay mechanisms in Agaricales revealed by the genome sequences of Fistulina hepatica and Cylindrobasidium torrendii.</title>
        <authorList>
            <person name="Floudas D."/>
            <person name="Held B.W."/>
            <person name="Riley R."/>
            <person name="Nagy L.G."/>
            <person name="Koehler G."/>
            <person name="Ransdell A.S."/>
            <person name="Younus H."/>
            <person name="Chow J."/>
            <person name="Chiniquy J."/>
            <person name="Lipzen A."/>
            <person name="Tritt A."/>
            <person name="Sun H."/>
            <person name="Haridas S."/>
            <person name="LaButti K."/>
            <person name="Ohm R.A."/>
            <person name="Kues U."/>
            <person name="Blanchette R.A."/>
            <person name="Grigoriev I.V."/>
            <person name="Minto R.E."/>
            <person name="Hibbett D.S."/>
        </authorList>
    </citation>
    <scope>NUCLEOTIDE SEQUENCE [LARGE SCALE GENOMIC DNA]</scope>
    <source>
        <strain evidence="12 13">ATCC 64428</strain>
    </source>
</reference>
<keyword evidence="3" id="KW-0813">Transport</keyword>
<evidence type="ECO:0000313" key="13">
    <source>
        <dbReference type="Proteomes" id="UP000054144"/>
    </source>
</evidence>
<feature type="transmembrane region" description="Helical" evidence="11">
    <location>
        <begin position="112"/>
        <end position="133"/>
    </location>
</feature>
<dbReference type="GO" id="GO:0030150">
    <property type="term" value="P:protein import into mitochondrial matrix"/>
    <property type="evidence" value="ECO:0007669"/>
    <property type="project" value="TreeGrafter"/>
</dbReference>
<keyword evidence="9" id="KW-0496">Mitochondrion</keyword>
<gene>
    <name evidence="12" type="ORF">FISHEDRAFT_67511</name>
</gene>
<evidence type="ECO:0000256" key="3">
    <source>
        <dbReference type="ARBA" id="ARBA00022448"/>
    </source>
</evidence>
<accession>A0A0D7A204</accession>
<keyword evidence="7 11" id="KW-1133">Transmembrane helix</keyword>
<dbReference type="PANTHER" id="PTHR10485:SF0">
    <property type="entry name" value="AT05822P-RELATED"/>
    <property type="match status" value="1"/>
</dbReference>
<evidence type="ECO:0000256" key="6">
    <source>
        <dbReference type="ARBA" id="ARBA00022927"/>
    </source>
</evidence>
<dbReference type="EMBL" id="KN882092">
    <property type="protein sequence ID" value="KIY44394.1"/>
    <property type="molecule type" value="Genomic_DNA"/>
</dbReference>
<name>A0A0D7A204_9AGAR</name>
<organism evidence="12 13">
    <name type="scientific">Fistulina hepatica ATCC 64428</name>
    <dbReference type="NCBI Taxonomy" id="1128425"/>
    <lineage>
        <taxon>Eukaryota</taxon>
        <taxon>Fungi</taxon>
        <taxon>Dikarya</taxon>
        <taxon>Basidiomycota</taxon>
        <taxon>Agaricomycotina</taxon>
        <taxon>Agaricomycetes</taxon>
        <taxon>Agaricomycetidae</taxon>
        <taxon>Agaricales</taxon>
        <taxon>Fistulinaceae</taxon>
        <taxon>Fistulina</taxon>
    </lineage>
</organism>
<comment type="similarity">
    <text evidence="2">Belongs to the Tim17/Tim22/Tim23 family.</text>
</comment>
<dbReference type="GO" id="GO:0005744">
    <property type="term" value="C:TIM23 mitochondrial import inner membrane translocase complex"/>
    <property type="evidence" value="ECO:0007669"/>
    <property type="project" value="TreeGrafter"/>
</dbReference>
<keyword evidence="6" id="KW-0653">Protein transport</keyword>
<proteinExistence type="inferred from homology"/>
<evidence type="ECO:0000256" key="2">
    <source>
        <dbReference type="ARBA" id="ARBA00008444"/>
    </source>
</evidence>
<evidence type="ECO:0000256" key="10">
    <source>
        <dbReference type="ARBA" id="ARBA00023136"/>
    </source>
</evidence>
<keyword evidence="8" id="KW-0811">Translocation</keyword>
<evidence type="ECO:0000256" key="8">
    <source>
        <dbReference type="ARBA" id="ARBA00023010"/>
    </source>
</evidence>
<sequence>MAHADHTRDPCPWVVLNDFGGAFAMGAVGGSLLYGIKGARNSPRGERFVGAISSMKARAPVTGGNFGVWGGMFSTFDCVVKGIRQKEDAWNAIISGFMTGGCLAARSGPKAAFGSAVACGILLGVFEGFNVLLSRAFSEGQRQMPPPCAYQIVP</sequence>
<dbReference type="OrthoDB" id="2261329at2759"/>
<evidence type="ECO:0000256" key="5">
    <source>
        <dbReference type="ARBA" id="ARBA00022792"/>
    </source>
</evidence>
<comment type="subcellular location">
    <subcellularLocation>
        <location evidence="1">Mitochondrion inner membrane</location>
        <topology evidence="1">Multi-pass membrane protein</topology>
    </subcellularLocation>
</comment>
<evidence type="ECO:0000256" key="1">
    <source>
        <dbReference type="ARBA" id="ARBA00004448"/>
    </source>
</evidence>
<keyword evidence="10 11" id="KW-0472">Membrane</keyword>
<dbReference type="PANTHER" id="PTHR10485">
    <property type="entry name" value="MITOCHONDRIAL IMPORT INNER MEMBRANE TRANSLOCASE SUBUNIT TIM-17"/>
    <property type="match status" value="1"/>
</dbReference>
<evidence type="ECO:0000256" key="7">
    <source>
        <dbReference type="ARBA" id="ARBA00022989"/>
    </source>
</evidence>
<keyword evidence="13" id="KW-1185">Reference proteome</keyword>
<evidence type="ECO:0000256" key="9">
    <source>
        <dbReference type="ARBA" id="ARBA00023128"/>
    </source>
</evidence>
<dbReference type="Pfam" id="PF02466">
    <property type="entry name" value="Tim17"/>
    <property type="match status" value="1"/>
</dbReference>